<evidence type="ECO:0000256" key="2">
    <source>
        <dbReference type="ARBA" id="ARBA00022692"/>
    </source>
</evidence>
<feature type="transmembrane region" description="Helical" evidence="5">
    <location>
        <begin position="127"/>
        <end position="153"/>
    </location>
</feature>
<feature type="transmembrane region" description="Helical" evidence="5">
    <location>
        <begin position="54"/>
        <end position="74"/>
    </location>
</feature>
<feature type="domain" description="TM2" evidence="6">
    <location>
        <begin position="26"/>
        <end position="76"/>
    </location>
</feature>
<comment type="caution">
    <text evidence="7">The sequence shown here is derived from an EMBL/GenBank/DDBJ whole genome shotgun (WGS) entry which is preliminary data.</text>
</comment>
<dbReference type="EMBL" id="CABM01000008">
    <property type="protein sequence ID" value="CBH95593.1"/>
    <property type="molecule type" value="Genomic_DNA"/>
</dbReference>
<feature type="transmembrane region" description="Helical" evidence="5">
    <location>
        <begin position="86"/>
        <end position="107"/>
    </location>
</feature>
<evidence type="ECO:0000259" key="6">
    <source>
        <dbReference type="Pfam" id="PF05154"/>
    </source>
</evidence>
<evidence type="ECO:0000256" key="3">
    <source>
        <dbReference type="ARBA" id="ARBA00022989"/>
    </source>
</evidence>
<comment type="subcellular location">
    <subcellularLocation>
        <location evidence="1">Membrane</location>
        <topology evidence="1">Multi-pass membrane protein</topology>
    </subcellularLocation>
</comment>
<dbReference type="GO" id="GO:0016020">
    <property type="term" value="C:membrane"/>
    <property type="evidence" value="ECO:0007669"/>
    <property type="project" value="UniProtKB-SubCell"/>
</dbReference>
<reference evidence="7" key="1">
    <citation type="submission" date="2009-10" db="EMBL/GenBank/DDBJ databases">
        <title>Diversity of trophic interactions inside an arsenic-rich microbial ecosystem.</title>
        <authorList>
            <person name="Bertin P.N."/>
            <person name="Heinrich-Salmeron A."/>
            <person name="Pelletier E."/>
            <person name="Goulhen-Chollet F."/>
            <person name="Arsene-Ploetze F."/>
            <person name="Gallien S."/>
            <person name="Calteau A."/>
            <person name="Vallenet D."/>
            <person name="Casiot C."/>
            <person name="Chane-Woon-Ming B."/>
            <person name="Giloteaux L."/>
            <person name="Barakat M."/>
            <person name="Bonnefoy V."/>
            <person name="Bruneel O."/>
            <person name="Chandler M."/>
            <person name="Cleiss J."/>
            <person name="Duran R."/>
            <person name="Elbaz-Poulichet F."/>
            <person name="Fonknechten N."/>
            <person name="Lauga B."/>
            <person name="Mornico D."/>
            <person name="Ortet P."/>
            <person name="Schaeffer C."/>
            <person name="Siguier P."/>
            <person name="Alexander Thil Smith A."/>
            <person name="Van Dorsselaer A."/>
            <person name="Weissenbach J."/>
            <person name="Medigue C."/>
            <person name="Le Paslier D."/>
        </authorList>
    </citation>
    <scope>NUCLEOTIDE SEQUENCE</scope>
</reference>
<evidence type="ECO:0000313" key="7">
    <source>
        <dbReference type="EMBL" id="CBH95593.1"/>
    </source>
</evidence>
<evidence type="ECO:0000256" key="1">
    <source>
        <dbReference type="ARBA" id="ARBA00004141"/>
    </source>
</evidence>
<keyword evidence="4 5" id="KW-0472">Membrane</keyword>
<evidence type="ECO:0000256" key="4">
    <source>
        <dbReference type="ARBA" id="ARBA00023136"/>
    </source>
</evidence>
<accession>E6PKZ2</accession>
<gene>
    <name evidence="7" type="ORF">CARN2_1857</name>
</gene>
<dbReference type="AlphaFoldDB" id="E6PKZ2"/>
<proteinExistence type="predicted"/>
<sequence length="160" mass="17205">MVSEYAAFLLTDETHPKPNTMPKTFKSKTLAAALALVFGVVGAHRFYLRGWRDVLGWLHLPLFAVGVWGATRFIDFGENDAIAEIALPLLGLIVGLALFQALLIGLTPDARWDAKWNVGTGRHSSSGWGAVLVAVFALLIGTAALMGGLAFGLQHYFQPG</sequence>
<dbReference type="InterPro" id="IPR007829">
    <property type="entry name" value="TM2"/>
</dbReference>
<name>E6PKZ2_9ZZZZ</name>
<feature type="transmembrane region" description="Helical" evidence="5">
    <location>
        <begin position="30"/>
        <end position="48"/>
    </location>
</feature>
<evidence type="ECO:0000256" key="5">
    <source>
        <dbReference type="SAM" id="Phobius"/>
    </source>
</evidence>
<dbReference type="Pfam" id="PF05154">
    <property type="entry name" value="TM2"/>
    <property type="match status" value="1"/>
</dbReference>
<keyword evidence="2 5" id="KW-0812">Transmembrane</keyword>
<organism evidence="7">
    <name type="scientific">mine drainage metagenome</name>
    <dbReference type="NCBI Taxonomy" id="410659"/>
    <lineage>
        <taxon>unclassified sequences</taxon>
        <taxon>metagenomes</taxon>
        <taxon>ecological metagenomes</taxon>
    </lineage>
</organism>
<protein>
    <recommendedName>
        <fullName evidence="6">TM2 domain-containing protein</fullName>
    </recommendedName>
</protein>
<keyword evidence="3 5" id="KW-1133">Transmembrane helix</keyword>